<sequence length="992" mass="111680">MNRNNQTATRLSIGSYSSSSVNRVRVGATEDISASTPVENLNPSVSHHAVRERREYDSDSDYQPDPNDSDANEDEEDEVALALEGYESEGSETEVFDSDLLNNEDDLDNDDDIVANHVSSVEISEENEVTMPFAEFVEKCAAATSMTERLDLMFNGQITTMDNVQKKIIVDLETDCDSPTLCEVNIDAFISYPLKELPIMPKTRLKLSLSPNWKQALTRLDFGYFTFRGERDSVKNYPHTLLLEAFSEAYMHIHVLFPNMKKMKLGVKNSRRMLGTAAQKTFTDRLLIPAIRRVLICSRANRSGGSYGEAIGTGFHMTVPKFLLGSELKLLVKFMRDIAKESADLAPYRHFVFVLSSFGFKSPMYGPDYTSILDTMVDWSQLDPQRCLVDIGLNLFAESEDGRPLVSFVKEEKVESMGKLFGDPSIKTDFYGMSLGSFGGFSGKGRSGSLLTPSKVMIYNDIKYPFTMSNPGVNGKVSGPWIPEELRRTFRHQDGRHLKNMRWYNARVSEYQGHQFTTRLEVRVPAIIVTTAYVDVLVAKLKSALADEAFIHIDSGIYLQYVGLMANLLSDLAEKCLGTVLLQSFSGLYLSAYMLNNLIHSDKTLTDSANFVSSSRCDKNRLCFLPGAFAVDGDRVMFGHTFDSTRIQQAFPGAVIFDSTEQFMSSRFQDGYVIGTNVPEAFYDLFNNTETTLDGLLSTRSNAFPLAPVTCPTLQAYSELITDSVMPIEKAFDHCPLFLYDISNIATVKNVYNVNQGLMQYGFGTKFAAYFLEQFWAEFMTFLKDGDCYLDVLGFSGSPSKVFLSPVDAKRVVEPMCITERLYFLLPLPDRDSCRPANVKNELAGYMVGKGIDIKWKCFGTRAWYLELFSNPFIGYDVLSHFHSLLMVGCLLACKYLPGSTKSRIYRRQEDVLFVRKASRFDVAFGELNMSVFNFLRAYSVDNQSVCEFLGSNPLPPISANVRVVNEESNTLASEHNHPTRFKRRKTGRRNW</sequence>
<comment type="caution">
    <text evidence="2">The sequence shown here is derived from an EMBL/GenBank/DDBJ whole genome shotgun (WGS) entry which is preliminary data.</text>
</comment>
<organism evidence="2 3">
    <name type="scientific">Mucor saturninus</name>
    <dbReference type="NCBI Taxonomy" id="64648"/>
    <lineage>
        <taxon>Eukaryota</taxon>
        <taxon>Fungi</taxon>
        <taxon>Fungi incertae sedis</taxon>
        <taxon>Mucoromycota</taxon>
        <taxon>Mucoromycotina</taxon>
        <taxon>Mucoromycetes</taxon>
        <taxon>Mucorales</taxon>
        <taxon>Mucorineae</taxon>
        <taxon>Mucoraceae</taxon>
        <taxon>Mucor</taxon>
    </lineage>
</organism>
<accession>A0A8H7USZ0</accession>
<protein>
    <submittedName>
        <fullName evidence="2">Uncharacterized protein</fullName>
    </submittedName>
</protein>
<evidence type="ECO:0000313" key="2">
    <source>
        <dbReference type="EMBL" id="KAG2190928.1"/>
    </source>
</evidence>
<feature type="compositionally biased region" description="Acidic residues" evidence="1">
    <location>
        <begin position="58"/>
        <end position="78"/>
    </location>
</feature>
<feature type="compositionally biased region" description="Polar residues" evidence="1">
    <location>
        <begin position="32"/>
        <end position="45"/>
    </location>
</feature>
<dbReference type="OrthoDB" id="2302682at2759"/>
<reference evidence="2" key="1">
    <citation type="submission" date="2020-12" db="EMBL/GenBank/DDBJ databases">
        <title>Metabolic potential, ecology and presence of endohyphal bacteria is reflected in genomic diversity of Mucoromycotina.</title>
        <authorList>
            <person name="Muszewska A."/>
            <person name="Okrasinska A."/>
            <person name="Steczkiewicz K."/>
            <person name="Drgas O."/>
            <person name="Orlowska M."/>
            <person name="Perlinska-Lenart U."/>
            <person name="Aleksandrzak-Piekarczyk T."/>
            <person name="Szatraj K."/>
            <person name="Zielenkiewicz U."/>
            <person name="Pilsyk S."/>
            <person name="Malc E."/>
            <person name="Mieczkowski P."/>
            <person name="Kruszewska J.S."/>
            <person name="Biernat P."/>
            <person name="Pawlowska J."/>
        </authorList>
    </citation>
    <scope>NUCLEOTIDE SEQUENCE</scope>
    <source>
        <strain evidence="2">WA0000017839</strain>
    </source>
</reference>
<dbReference type="AlphaFoldDB" id="A0A8H7USZ0"/>
<name>A0A8H7USZ0_9FUNG</name>
<feature type="compositionally biased region" description="Basic residues" evidence="1">
    <location>
        <begin position="979"/>
        <end position="992"/>
    </location>
</feature>
<feature type="region of interest" description="Disordered" evidence="1">
    <location>
        <begin position="970"/>
        <end position="992"/>
    </location>
</feature>
<evidence type="ECO:0000256" key="1">
    <source>
        <dbReference type="SAM" id="MobiDB-lite"/>
    </source>
</evidence>
<dbReference type="Proteomes" id="UP000603453">
    <property type="component" value="Unassembled WGS sequence"/>
</dbReference>
<dbReference type="EMBL" id="JAEPRD010000514">
    <property type="protein sequence ID" value="KAG2190928.1"/>
    <property type="molecule type" value="Genomic_DNA"/>
</dbReference>
<gene>
    <name evidence="2" type="ORF">INT47_004039</name>
</gene>
<keyword evidence="3" id="KW-1185">Reference proteome</keyword>
<feature type="region of interest" description="Disordered" evidence="1">
    <location>
        <begin position="1"/>
        <end position="78"/>
    </location>
</feature>
<evidence type="ECO:0000313" key="3">
    <source>
        <dbReference type="Proteomes" id="UP000603453"/>
    </source>
</evidence>
<proteinExistence type="predicted"/>
<feature type="compositionally biased region" description="Polar residues" evidence="1">
    <location>
        <begin position="1"/>
        <end position="10"/>
    </location>
</feature>